<keyword evidence="5" id="KW-0238">DNA-binding</keyword>
<dbReference type="GO" id="GO:0003917">
    <property type="term" value="F:DNA topoisomerase type I (single strand cut, ATP-independent) activity"/>
    <property type="evidence" value="ECO:0007669"/>
    <property type="project" value="UniProtKB-EC"/>
</dbReference>
<evidence type="ECO:0000256" key="1">
    <source>
        <dbReference type="ARBA" id="ARBA00000213"/>
    </source>
</evidence>
<proteinExistence type="inferred from homology"/>
<name>E8RRQ6_ASTEC</name>
<feature type="domain" description="DNA topoisomerase I catalytic core eukaryotic-type" evidence="7">
    <location>
        <begin position="101"/>
        <end position="317"/>
    </location>
</feature>
<dbReference type="SUPFAM" id="SSF56349">
    <property type="entry name" value="DNA breaking-rejoining enzymes"/>
    <property type="match status" value="1"/>
</dbReference>
<dbReference type="KEGG" id="aex:Astex_0691"/>
<dbReference type="InterPro" id="IPR035447">
    <property type="entry name" value="DNA_topo_I_N_sf"/>
</dbReference>
<comment type="catalytic activity">
    <reaction evidence="1">
        <text>ATP-independent breakage of single-stranded DNA, followed by passage and rejoining.</text>
        <dbReference type="EC" id="5.6.2.1"/>
    </reaction>
</comment>
<feature type="domain" description="DNA topoisomerase IB N-terminal" evidence="8">
    <location>
        <begin position="41"/>
        <end position="89"/>
    </location>
</feature>
<comment type="similarity">
    <text evidence="2">Belongs to the type IB topoisomerase family.</text>
</comment>
<protein>
    <recommendedName>
        <fullName evidence="3">DNA topoisomerase</fullName>
        <ecNumber evidence="3">5.6.2.1</ecNumber>
    </recommendedName>
</protein>
<keyword evidence="6 9" id="KW-0413">Isomerase</keyword>
<organism evidence="9 10">
    <name type="scientific">Asticcacaulis excentricus (strain ATCC 15261 / DSM 4724 / KCTC 12464 / NCIMB 9791 / VKM B-1370 / CB 48)</name>
    <dbReference type="NCBI Taxonomy" id="573065"/>
    <lineage>
        <taxon>Bacteria</taxon>
        <taxon>Pseudomonadati</taxon>
        <taxon>Pseudomonadota</taxon>
        <taxon>Alphaproteobacteria</taxon>
        <taxon>Caulobacterales</taxon>
        <taxon>Caulobacteraceae</taxon>
        <taxon>Asticcacaulis</taxon>
    </lineage>
</organism>
<evidence type="ECO:0000259" key="7">
    <source>
        <dbReference type="Pfam" id="PF01028"/>
    </source>
</evidence>
<dbReference type="InterPro" id="IPR049331">
    <property type="entry name" value="Top1B_N_bact"/>
</dbReference>
<dbReference type="Gene3D" id="3.30.66.10">
    <property type="entry name" value="DNA topoisomerase I domain"/>
    <property type="match status" value="1"/>
</dbReference>
<dbReference type="Gene3D" id="3.90.15.10">
    <property type="entry name" value="Topoisomerase I, Chain A, domain 3"/>
    <property type="match status" value="1"/>
</dbReference>
<dbReference type="Gene3D" id="1.10.132.120">
    <property type="match status" value="1"/>
</dbReference>
<evidence type="ECO:0000256" key="2">
    <source>
        <dbReference type="ARBA" id="ARBA00006645"/>
    </source>
</evidence>
<dbReference type="PROSITE" id="PS52038">
    <property type="entry name" value="TOPO_IB_2"/>
    <property type="match status" value="1"/>
</dbReference>
<evidence type="ECO:0000259" key="8">
    <source>
        <dbReference type="Pfam" id="PF21338"/>
    </source>
</evidence>
<dbReference type="STRING" id="573065.Astex_0691"/>
<dbReference type="Proteomes" id="UP000001492">
    <property type="component" value="Chromosome 1"/>
</dbReference>
<dbReference type="eggNOG" id="COG3569">
    <property type="taxonomic scope" value="Bacteria"/>
</dbReference>
<dbReference type="InterPro" id="IPR001631">
    <property type="entry name" value="TopoI"/>
</dbReference>
<sequence length="357" mass="40265">MGDTPPVIEAVADAAEQAKAYGLRHVNDRRPGFKRRHFGRRFVYFDTKGVRIEDEKVRARIDRLAIPPAWKDVWICPFANGHIQATGTDAKGRKQYRYHADWRSVRDATKFSHILRFGEVLPRIRAAVRADMARRNLSREKVLASVVYLLEKTLIRVGNDEYARTNKSYGLTTLKDEHVCVEGHSVRFHFTGKSGRAWNLKLSDRRAAAVIRRLQDLGEQELFAWVDEGGRVHDVTSSDVNAYLKEISGETVTAKDFRTFTGTVLAALALQAFDAFETQTEAKRNLKAAIEDVARRLGNTPAVCRKGYVHPEVINAYLDGALSQQIVDEIDAELSDAVELDPDEVMVLGFLKKRLSA</sequence>
<dbReference type="Pfam" id="PF21338">
    <property type="entry name" value="Top1B_N_bact"/>
    <property type="match status" value="1"/>
</dbReference>
<dbReference type="GO" id="GO:0003677">
    <property type="term" value="F:DNA binding"/>
    <property type="evidence" value="ECO:0007669"/>
    <property type="project" value="UniProtKB-KW"/>
</dbReference>
<dbReference type="EC" id="5.6.2.1" evidence="3"/>
<dbReference type="GO" id="GO:0006265">
    <property type="term" value="P:DNA topological change"/>
    <property type="evidence" value="ECO:0007669"/>
    <property type="project" value="InterPro"/>
</dbReference>
<evidence type="ECO:0000256" key="5">
    <source>
        <dbReference type="ARBA" id="ARBA00023125"/>
    </source>
</evidence>
<dbReference type="RefSeq" id="WP_013478211.1">
    <property type="nucleotide sequence ID" value="NC_014816.1"/>
</dbReference>
<dbReference type="InterPro" id="IPR014711">
    <property type="entry name" value="TopoI_cat_a-hlx-sub_euk"/>
</dbReference>
<dbReference type="EMBL" id="CP002395">
    <property type="protein sequence ID" value="ADU12377.1"/>
    <property type="molecule type" value="Genomic_DNA"/>
</dbReference>
<evidence type="ECO:0000256" key="3">
    <source>
        <dbReference type="ARBA" id="ARBA00012891"/>
    </source>
</evidence>
<reference evidence="10" key="1">
    <citation type="submission" date="2010-12" db="EMBL/GenBank/DDBJ databases">
        <title>Complete sequence of chromosome 1 of Asticcacaulis excentricus CB 48.</title>
        <authorList>
            <consortium name="US DOE Joint Genome Institute"/>
            <person name="Lucas S."/>
            <person name="Copeland A."/>
            <person name="Lapidus A."/>
            <person name="Cheng J.-F."/>
            <person name="Bruce D."/>
            <person name="Goodwin L."/>
            <person name="Pitluck S."/>
            <person name="Teshima H."/>
            <person name="Davenport K."/>
            <person name="Detter J.C."/>
            <person name="Han C."/>
            <person name="Tapia R."/>
            <person name="Land M."/>
            <person name="Hauser L."/>
            <person name="Jeffries C."/>
            <person name="Kyrpides N."/>
            <person name="Ivanova N."/>
            <person name="Ovchinnikova G."/>
            <person name="Brun Y.V."/>
            <person name="Woyke T."/>
        </authorList>
    </citation>
    <scope>NUCLEOTIDE SEQUENCE [LARGE SCALE GENOMIC DNA]</scope>
    <source>
        <strain evidence="10">ATCC 15261 / DSM 4724 / KCTC 12464 / NCIMB 9791 / VKM B-1370 / CB 48</strain>
    </source>
</reference>
<dbReference type="InterPro" id="IPR011010">
    <property type="entry name" value="DNA_brk_join_enz"/>
</dbReference>
<dbReference type="Pfam" id="PF01028">
    <property type="entry name" value="Topoisom_I"/>
    <property type="match status" value="1"/>
</dbReference>
<keyword evidence="10" id="KW-1185">Reference proteome</keyword>
<evidence type="ECO:0000256" key="4">
    <source>
        <dbReference type="ARBA" id="ARBA00023029"/>
    </source>
</evidence>
<dbReference type="AlphaFoldDB" id="E8RRQ6"/>
<evidence type="ECO:0000256" key="6">
    <source>
        <dbReference type="ARBA" id="ARBA00023235"/>
    </source>
</evidence>
<dbReference type="PRINTS" id="PR00416">
    <property type="entry name" value="EUTPISMRASEI"/>
</dbReference>
<dbReference type="SUPFAM" id="SSF55869">
    <property type="entry name" value="DNA topoisomerase I domain"/>
    <property type="match status" value="1"/>
</dbReference>
<keyword evidence="4" id="KW-0799">Topoisomerase</keyword>
<gene>
    <name evidence="9" type="ordered locus">Astex_0691</name>
</gene>
<dbReference type="OrthoDB" id="9778962at2"/>
<dbReference type="HOGENOM" id="CLU_046978_1_1_5"/>
<accession>E8RRQ6</accession>
<evidence type="ECO:0000313" key="10">
    <source>
        <dbReference type="Proteomes" id="UP000001492"/>
    </source>
</evidence>
<evidence type="ECO:0000313" key="9">
    <source>
        <dbReference type="EMBL" id="ADU12377.1"/>
    </source>
</evidence>
<dbReference type="InterPro" id="IPR013500">
    <property type="entry name" value="TopoI_cat_euk"/>
</dbReference>